<feature type="domain" description="Acyl-CoA dehydrogenase/oxidase C-terminal" evidence="6">
    <location>
        <begin position="322"/>
        <end position="482"/>
    </location>
</feature>
<dbReference type="Pfam" id="PF00441">
    <property type="entry name" value="Acyl-CoA_dh_1"/>
    <property type="match status" value="1"/>
</dbReference>
<dbReference type="Pfam" id="PF02770">
    <property type="entry name" value="Acyl-CoA_dh_M"/>
    <property type="match status" value="1"/>
</dbReference>
<feature type="domain" description="Acyl-CoA dehydrogenase/oxidase N-terminal" evidence="8">
    <location>
        <begin position="78"/>
        <end position="190"/>
    </location>
</feature>
<accession>A0AAV9IYS6</accession>
<dbReference type="Pfam" id="PF02771">
    <property type="entry name" value="Acyl-CoA_dh_N"/>
    <property type="match status" value="1"/>
</dbReference>
<dbReference type="GO" id="GO:0050660">
    <property type="term" value="F:flavin adenine dinucleotide binding"/>
    <property type="evidence" value="ECO:0007669"/>
    <property type="project" value="InterPro"/>
</dbReference>
<evidence type="ECO:0000259" key="8">
    <source>
        <dbReference type="Pfam" id="PF02771"/>
    </source>
</evidence>
<comment type="cofactor">
    <cofactor evidence="1 5">
        <name>FAD</name>
        <dbReference type="ChEBI" id="CHEBI:57692"/>
    </cofactor>
</comment>
<dbReference type="SUPFAM" id="SSF47203">
    <property type="entry name" value="Acyl-CoA dehydrogenase C-terminal domain-like"/>
    <property type="match status" value="1"/>
</dbReference>
<keyword evidence="3 5" id="KW-0285">Flavoprotein</keyword>
<proteinExistence type="inferred from homology"/>
<dbReference type="InterPro" id="IPR006091">
    <property type="entry name" value="Acyl-CoA_Oxase/DH_mid-dom"/>
</dbReference>
<dbReference type="FunFam" id="1.10.540.10:FF:000007">
    <property type="entry name" value="Isovaleryl-CoA dehydrogenase, mitochondrial"/>
    <property type="match status" value="1"/>
</dbReference>
<keyword evidence="10" id="KW-1185">Reference proteome</keyword>
<dbReference type="InterPro" id="IPR009100">
    <property type="entry name" value="AcylCoA_DH/oxidase_NM_dom_sf"/>
</dbReference>
<dbReference type="Gene3D" id="1.20.140.10">
    <property type="entry name" value="Butyryl-CoA Dehydrogenase, subunit A, domain 3"/>
    <property type="match status" value="1"/>
</dbReference>
<evidence type="ECO:0000313" key="9">
    <source>
        <dbReference type="EMBL" id="KAK4537482.1"/>
    </source>
</evidence>
<evidence type="ECO:0000256" key="5">
    <source>
        <dbReference type="RuleBase" id="RU362125"/>
    </source>
</evidence>
<evidence type="ECO:0000259" key="6">
    <source>
        <dbReference type="Pfam" id="PF00441"/>
    </source>
</evidence>
<dbReference type="PANTHER" id="PTHR43884:SF12">
    <property type="entry name" value="ISOVALERYL-COA DEHYDROGENASE, MITOCHONDRIAL-RELATED"/>
    <property type="match status" value="1"/>
</dbReference>
<evidence type="ECO:0000313" key="10">
    <source>
        <dbReference type="Proteomes" id="UP001301350"/>
    </source>
</evidence>
<dbReference type="InterPro" id="IPR037069">
    <property type="entry name" value="AcylCoA_DH/ox_N_sf"/>
</dbReference>
<evidence type="ECO:0000256" key="4">
    <source>
        <dbReference type="ARBA" id="ARBA00022827"/>
    </source>
</evidence>
<dbReference type="InterPro" id="IPR036250">
    <property type="entry name" value="AcylCo_DH-like_C"/>
</dbReference>
<evidence type="ECO:0000256" key="1">
    <source>
        <dbReference type="ARBA" id="ARBA00001974"/>
    </source>
</evidence>
<sequence>MWRPLLHLARRAPSAHSLNHYLVHTRLPRSSLALRRRVHSEPLAETSAWWGAPGTVYYDGASTHADSILTHEHGALDETRRALRDAVRRFAHDHVAPYAALIDASNRFPREQLWPRLGELGALGVTASPEHGGLGLGYTEHCLVMEELSRASASVGLSYGAHSNLCVQQIERHGTAEQKQAVLPRLCRGEWVGALAMSETGAGSDVLGSMRTVARRERVASATASAVSERWVLNGGKMWITNGPDADALVVYARTPELDMADKPAFTAFLVCPRALDGADAGRSGYRVAQKLHKLGMRGSNTCELLFEDVRLPASAVLGEPGRGAHVLMSGLDSERLVLSAGPLGIMQACLDVVLPYVAQRQQFGRPIGELPLMQAKLADMYATLSSSRAHTYTVALALDTAMRESGASGAARLRTYRRDCAAVILQNAERATQVALQAIQALGGNGYVDEYPAGRLLRDAKLYEIGAGTSEVRRILIGRELYETVRSS</sequence>
<dbReference type="Proteomes" id="UP001301350">
    <property type="component" value="Unassembled WGS sequence"/>
</dbReference>
<dbReference type="Gene3D" id="1.10.540.10">
    <property type="entry name" value="Acyl-CoA dehydrogenase/oxidase, N-terminal domain"/>
    <property type="match status" value="1"/>
</dbReference>
<name>A0AAV9IYS6_CYACA</name>
<evidence type="ECO:0000259" key="7">
    <source>
        <dbReference type="Pfam" id="PF02770"/>
    </source>
</evidence>
<dbReference type="InterPro" id="IPR046373">
    <property type="entry name" value="Acyl-CoA_Oxase/DH_mid-dom_sf"/>
</dbReference>
<dbReference type="InterPro" id="IPR009075">
    <property type="entry name" value="AcylCo_DH/oxidase_C"/>
</dbReference>
<dbReference type="EMBL" id="JANCYW010000012">
    <property type="protein sequence ID" value="KAK4537482.1"/>
    <property type="molecule type" value="Genomic_DNA"/>
</dbReference>
<comment type="caution">
    <text evidence="9">The sequence shown here is derived from an EMBL/GenBank/DDBJ whole genome shotgun (WGS) entry which is preliminary data.</text>
</comment>
<reference evidence="9 10" key="1">
    <citation type="submission" date="2022-07" db="EMBL/GenBank/DDBJ databases">
        <title>Genome-wide signatures of adaptation to extreme environments.</title>
        <authorList>
            <person name="Cho C.H."/>
            <person name="Yoon H.S."/>
        </authorList>
    </citation>
    <scope>NUCLEOTIDE SEQUENCE [LARGE SCALE GENOMIC DNA]</scope>
    <source>
        <strain evidence="9 10">DBV 063 E5</strain>
    </source>
</reference>
<dbReference type="GO" id="GO:0008470">
    <property type="term" value="F:3-methylbutanoyl-CoA dehydrogenase activity"/>
    <property type="evidence" value="ECO:0007669"/>
    <property type="project" value="TreeGrafter"/>
</dbReference>
<feature type="domain" description="Acyl-CoA oxidase/dehydrogenase middle" evidence="7">
    <location>
        <begin position="194"/>
        <end position="310"/>
    </location>
</feature>
<gene>
    <name evidence="9" type="ORF">CDCA_CDCA12G3507</name>
</gene>
<evidence type="ECO:0008006" key="11">
    <source>
        <dbReference type="Google" id="ProtNLM"/>
    </source>
</evidence>
<dbReference type="InterPro" id="IPR006089">
    <property type="entry name" value="Acyl-CoA_DH_CS"/>
</dbReference>
<dbReference type="SUPFAM" id="SSF56645">
    <property type="entry name" value="Acyl-CoA dehydrogenase NM domain-like"/>
    <property type="match status" value="1"/>
</dbReference>
<dbReference type="PROSITE" id="PS00072">
    <property type="entry name" value="ACYL_COA_DH_1"/>
    <property type="match status" value="1"/>
</dbReference>
<dbReference type="PROSITE" id="PS00073">
    <property type="entry name" value="ACYL_COA_DH_2"/>
    <property type="match status" value="1"/>
</dbReference>
<dbReference type="AlphaFoldDB" id="A0AAV9IYS6"/>
<keyword evidence="5" id="KW-0560">Oxidoreductase</keyword>
<comment type="similarity">
    <text evidence="2 5">Belongs to the acyl-CoA dehydrogenase family.</text>
</comment>
<dbReference type="Gene3D" id="2.40.110.10">
    <property type="entry name" value="Butyryl-CoA Dehydrogenase, subunit A, domain 2"/>
    <property type="match status" value="1"/>
</dbReference>
<dbReference type="PANTHER" id="PTHR43884">
    <property type="entry name" value="ACYL-COA DEHYDROGENASE"/>
    <property type="match status" value="1"/>
</dbReference>
<evidence type="ECO:0000256" key="3">
    <source>
        <dbReference type="ARBA" id="ARBA00022630"/>
    </source>
</evidence>
<keyword evidence="4 5" id="KW-0274">FAD</keyword>
<dbReference type="InterPro" id="IPR013786">
    <property type="entry name" value="AcylCoA_DH/ox_N"/>
</dbReference>
<organism evidence="9 10">
    <name type="scientific">Cyanidium caldarium</name>
    <name type="common">Red alga</name>
    <dbReference type="NCBI Taxonomy" id="2771"/>
    <lineage>
        <taxon>Eukaryota</taxon>
        <taxon>Rhodophyta</taxon>
        <taxon>Bangiophyceae</taxon>
        <taxon>Cyanidiales</taxon>
        <taxon>Cyanidiaceae</taxon>
        <taxon>Cyanidium</taxon>
    </lineage>
</organism>
<dbReference type="GO" id="GO:0006552">
    <property type="term" value="P:L-leucine catabolic process"/>
    <property type="evidence" value="ECO:0007669"/>
    <property type="project" value="TreeGrafter"/>
</dbReference>
<evidence type="ECO:0000256" key="2">
    <source>
        <dbReference type="ARBA" id="ARBA00009347"/>
    </source>
</evidence>
<protein>
    <recommendedName>
        <fullName evidence="11">Isovaleryl-CoA dehydrogenase</fullName>
    </recommendedName>
</protein>